<feature type="region of interest" description="Disordered" evidence="1">
    <location>
        <begin position="589"/>
        <end position="619"/>
    </location>
</feature>
<dbReference type="EMBL" id="MTCY01000071">
    <property type="protein sequence ID" value="OWP74438.1"/>
    <property type="molecule type" value="Genomic_DNA"/>
</dbReference>
<feature type="domain" description="Predicted membrane protein YciQ-like C-terminal" evidence="4">
    <location>
        <begin position="274"/>
        <end position="557"/>
    </location>
</feature>
<keyword evidence="2" id="KW-1133">Transmembrane helix</keyword>
<organism evidence="5 6">
    <name type="scientific">Flavobacterium columnare</name>
    <dbReference type="NCBI Taxonomy" id="996"/>
    <lineage>
        <taxon>Bacteria</taxon>
        <taxon>Pseudomonadati</taxon>
        <taxon>Bacteroidota</taxon>
        <taxon>Flavobacteriia</taxon>
        <taxon>Flavobacteriales</taxon>
        <taxon>Flavobacteriaceae</taxon>
        <taxon>Flavobacterium</taxon>
    </lineage>
</organism>
<proteinExistence type="predicted"/>
<evidence type="ECO:0000313" key="6">
    <source>
        <dbReference type="Proteomes" id="UP000198034"/>
    </source>
</evidence>
<feature type="non-terminal residue" evidence="5">
    <location>
        <position position="619"/>
    </location>
</feature>
<dbReference type="Proteomes" id="UP000198034">
    <property type="component" value="Unassembled WGS sequence"/>
</dbReference>
<evidence type="ECO:0000256" key="2">
    <source>
        <dbReference type="SAM" id="Phobius"/>
    </source>
</evidence>
<dbReference type="InterPro" id="IPR018702">
    <property type="entry name" value="DUF2207"/>
</dbReference>
<comment type="caution">
    <text evidence="5">The sequence shown here is derived from an EMBL/GenBank/DDBJ whole genome shotgun (WGS) entry which is preliminary data.</text>
</comment>
<feature type="transmembrane region" description="Helical" evidence="2">
    <location>
        <begin position="476"/>
        <end position="493"/>
    </location>
</feature>
<sequence length="619" mass="71236">MSFIKIKSAISIVFLFIFFTLPTKAQERIINYDVEIQIEHSGLIQVTEKIKVQCLGEKIQHGIKRILPLYREDKYGTDIKIDYNLKTVLKDNHNENYFTDKDRNNWYIYIGNKNVTLDSGVYEYQIVYTIPYQIGFFEQYDELYWNVTGNEWDFPIQNTSCKIILPNTNDRFNNAHCYTGIKGSKESQCDYFIDKNTITFKSQFLNQGEGFTVAAAFPKNIVIAPEKELEAISFFNSIKHYFWTLLFALGTLLFYFLNWKKNGKDLRKKTPIPEFRPPFNWSPAILSYVLEGKTSQKSFMASMINLAIKKKIKINSKTESGIFVNSEKYEIEVLNRESYDLSIEETIILEKTKGKEKIIVDKQNTSTFQKMNNNWDLKVREQINLTDYYISNRKLSFNGFLLFILSSLTYVWLVAKGETNNIFYLGLIILGSFCYYFISLKNLSTPSKILVYGFGFFIYFFSFGVLIMTIPFLKSYQIAIIGLVFICYVIYAFSIGKYTNLGNEAQERIKGFKMYLETAEKNSLQALNPPKLTPQLFEELLPYAIALGIEDIWGKNFVTVLEQAQYEPNWYKGDKPFAISNFSPTFNSSLNNSSQTQSSSSSSGSSWSSGSSGSGSSGG</sequence>
<evidence type="ECO:0008006" key="7">
    <source>
        <dbReference type="Google" id="ProtNLM"/>
    </source>
</evidence>
<protein>
    <recommendedName>
        <fullName evidence="7">DUF2207 domain-containing protein</fullName>
    </recommendedName>
</protein>
<dbReference type="InterPro" id="IPR048389">
    <property type="entry name" value="YciQ-like_C"/>
</dbReference>
<dbReference type="Pfam" id="PF09972">
    <property type="entry name" value="DUF2207"/>
    <property type="match status" value="1"/>
</dbReference>
<evidence type="ECO:0000259" key="4">
    <source>
        <dbReference type="Pfam" id="PF20990"/>
    </source>
</evidence>
<dbReference type="Pfam" id="PF20990">
    <property type="entry name" value="DUF2207_C"/>
    <property type="match status" value="1"/>
</dbReference>
<evidence type="ECO:0000256" key="1">
    <source>
        <dbReference type="SAM" id="MobiDB-lite"/>
    </source>
</evidence>
<keyword evidence="2" id="KW-0812">Transmembrane</keyword>
<feature type="transmembrane region" description="Helical" evidence="2">
    <location>
        <begin position="241"/>
        <end position="259"/>
    </location>
</feature>
<keyword evidence="2" id="KW-0472">Membrane</keyword>
<gene>
    <name evidence="5" type="ORF">BWK62_14385</name>
</gene>
<feature type="transmembrane region" description="Helical" evidence="2">
    <location>
        <begin position="395"/>
        <end position="415"/>
    </location>
</feature>
<feature type="domain" description="DUF2207" evidence="3">
    <location>
        <begin position="29"/>
        <end position="217"/>
    </location>
</feature>
<name>A0A246G7G9_9FLAO</name>
<evidence type="ECO:0000313" key="5">
    <source>
        <dbReference type="EMBL" id="OWP74438.1"/>
    </source>
</evidence>
<feature type="transmembrane region" description="Helical" evidence="2">
    <location>
        <begin position="421"/>
        <end position="438"/>
    </location>
</feature>
<accession>A0A246G7G9</accession>
<feature type="compositionally biased region" description="Low complexity" evidence="1">
    <location>
        <begin position="589"/>
        <end position="611"/>
    </location>
</feature>
<dbReference type="AlphaFoldDB" id="A0A246G7G9"/>
<evidence type="ECO:0000259" key="3">
    <source>
        <dbReference type="Pfam" id="PF09972"/>
    </source>
</evidence>
<feature type="transmembrane region" description="Helical" evidence="2">
    <location>
        <begin position="450"/>
        <end position="470"/>
    </location>
</feature>
<reference evidence="5 6" key="1">
    <citation type="journal article" date="2017" name="Infect. Genet. Evol.">
        <title>Comparative genome analysis of fish pathogen Flavobacterium columnare reveals extensive sequence diversity within the species.</title>
        <authorList>
            <person name="Kayansamruaj P."/>
            <person name="Dong H.T."/>
            <person name="Hirono I."/>
            <person name="Kondo H."/>
            <person name="Senapin S."/>
            <person name="Rodkhum C."/>
        </authorList>
    </citation>
    <scope>NUCLEOTIDE SEQUENCE [LARGE SCALE GENOMIC DNA]</scope>
    <source>
        <strain evidence="5 6">1214</strain>
    </source>
</reference>